<proteinExistence type="inferred from homology"/>
<evidence type="ECO:0000256" key="6">
    <source>
        <dbReference type="ARBA" id="ARBA00022559"/>
    </source>
</evidence>
<evidence type="ECO:0000256" key="10">
    <source>
        <dbReference type="ARBA" id="ARBA00023004"/>
    </source>
</evidence>
<dbReference type="InterPro" id="IPR024708">
    <property type="entry name" value="Catalase_AS"/>
</dbReference>
<evidence type="ECO:0000256" key="4">
    <source>
        <dbReference type="ARBA" id="ARBA00012314"/>
    </source>
</evidence>
<dbReference type="Pfam" id="PF06628">
    <property type="entry name" value="Catalase-rel"/>
    <property type="match status" value="1"/>
</dbReference>
<comment type="caution">
    <text evidence="15">The sequence shown here is derived from an EMBL/GenBank/DDBJ whole genome shotgun (WGS) entry which is preliminary data.</text>
</comment>
<keyword evidence="16" id="KW-1185">Reference proteome</keyword>
<evidence type="ECO:0000256" key="7">
    <source>
        <dbReference type="ARBA" id="ARBA00022617"/>
    </source>
</evidence>
<comment type="function">
    <text evidence="2">Decomposes hydrogen peroxide into water and oxygen; serves to protect cells from the toxic effects of hydrogen peroxide.</text>
</comment>
<sequence length="507" mass="56661">MFKTKKITALVCLAFLSASAAHAADLTRDNGAPVGDNQNSQTAGPGGPVLLQDSNLIEKLQRFDRERIPERVVHARGTGAFGNFVEEADLSDLTRANVFEAGKTTPVFVRFSTVINSGGSPEEARDPRGFSVKFYTEQGNWDLVGNNMPIFFIRDAIKFPDFVHSLKPDPVTNLQDPNRMFDFFSHSPESTAMLTWLYSNRGTPASYRKMDGFGVHAFKLVNAKGEIHYVKFHWVSRQGIENLTPAQIPVVQGKDFNNLTRDLYGALAKGDDPKWDLMIQVLKPAQLADFPYDALDDTKEWKGVPERKVGTMTLTKVPANFFESTEESAFAPSRMVPGIEPSEDRMLQGRLFSYADTQIYRVGTNYMQLPINRPRVPVTNNHQAGELADSKKEGSINYDPTGLQDLKQNPEYRMTQLPLTGTTQQRAIAKKMEFVQAGERYRSLSASDKHDLVANLVTDMSQITNEENEYTELSYFYKADPEFGTRVAKGLKADVSRVQAMAAKLEG</sequence>
<accession>A0ABT3ZKR1</accession>
<keyword evidence="9 12" id="KW-0560">Oxidoreductase</keyword>
<keyword evidence="11 12" id="KW-0376">Hydrogen peroxide</keyword>
<dbReference type="PIRSF" id="PIRSF038928">
    <property type="entry name" value="Catalase_clade1-3"/>
    <property type="match status" value="1"/>
</dbReference>
<dbReference type="EMBL" id="JAPMXC010000001">
    <property type="protein sequence ID" value="MCY0387042.1"/>
    <property type="molecule type" value="Genomic_DNA"/>
</dbReference>
<evidence type="ECO:0000256" key="9">
    <source>
        <dbReference type="ARBA" id="ARBA00023002"/>
    </source>
</evidence>
<dbReference type="SMART" id="SM01060">
    <property type="entry name" value="Catalase"/>
    <property type="match status" value="1"/>
</dbReference>
<evidence type="ECO:0000256" key="12">
    <source>
        <dbReference type="RuleBase" id="RU000498"/>
    </source>
</evidence>
<evidence type="ECO:0000256" key="1">
    <source>
        <dbReference type="ARBA" id="ARBA00001971"/>
    </source>
</evidence>
<dbReference type="RefSeq" id="WP_267846742.1">
    <property type="nucleotide sequence ID" value="NZ_JAPMXC010000001.1"/>
</dbReference>
<dbReference type="InterPro" id="IPR010582">
    <property type="entry name" value="Catalase_immune_responsive"/>
</dbReference>
<comment type="similarity">
    <text evidence="3 12">Belongs to the catalase family.</text>
</comment>
<dbReference type="Gene3D" id="2.40.180.10">
    <property type="entry name" value="Catalase core domain"/>
    <property type="match status" value="1"/>
</dbReference>
<evidence type="ECO:0000256" key="5">
    <source>
        <dbReference type="ARBA" id="ARBA00014132"/>
    </source>
</evidence>
<dbReference type="Proteomes" id="UP001082899">
    <property type="component" value="Unassembled WGS sequence"/>
</dbReference>
<dbReference type="InterPro" id="IPR024711">
    <property type="entry name" value="Catalase_clade1/3"/>
</dbReference>
<dbReference type="Pfam" id="PF00199">
    <property type="entry name" value="Catalase"/>
    <property type="match status" value="1"/>
</dbReference>
<organism evidence="15 16">
    <name type="scientific">Robbsia betulipollinis</name>
    <dbReference type="NCBI Taxonomy" id="2981849"/>
    <lineage>
        <taxon>Bacteria</taxon>
        <taxon>Pseudomonadati</taxon>
        <taxon>Pseudomonadota</taxon>
        <taxon>Betaproteobacteria</taxon>
        <taxon>Burkholderiales</taxon>
        <taxon>Burkholderiaceae</taxon>
        <taxon>Robbsia</taxon>
    </lineage>
</organism>
<dbReference type="PRINTS" id="PR00067">
    <property type="entry name" value="CATALASE"/>
</dbReference>
<evidence type="ECO:0000256" key="3">
    <source>
        <dbReference type="ARBA" id="ARBA00005329"/>
    </source>
</evidence>
<dbReference type="CDD" id="cd08154">
    <property type="entry name" value="catalase_clade_1"/>
    <property type="match status" value="1"/>
</dbReference>
<keyword evidence="10 12" id="KW-0408">Iron</keyword>
<dbReference type="PROSITE" id="PS00437">
    <property type="entry name" value="CATALASE_1"/>
    <property type="match status" value="1"/>
</dbReference>
<keyword evidence="7 12" id="KW-0349">Heme</keyword>
<dbReference type="InterPro" id="IPR011614">
    <property type="entry name" value="Catalase_core"/>
</dbReference>
<dbReference type="EC" id="1.11.1.6" evidence="4 12"/>
<dbReference type="PROSITE" id="PS00438">
    <property type="entry name" value="CATALASE_2"/>
    <property type="match status" value="1"/>
</dbReference>
<comment type="cofactor">
    <cofactor evidence="1">
        <name>heme</name>
        <dbReference type="ChEBI" id="CHEBI:30413"/>
    </cofactor>
</comment>
<dbReference type="PANTHER" id="PTHR11465">
    <property type="entry name" value="CATALASE"/>
    <property type="match status" value="1"/>
</dbReference>
<dbReference type="SUPFAM" id="SSF56634">
    <property type="entry name" value="Heme-dependent catalase-like"/>
    <property type="match status" value="1"/>
</dbReference>
<name>A0ABT3ZKR1_9BURK</name>
<evidence type="ECO:0000256" key="13">
    <source>
        <dbReference type="SAM" id="SignalP"/>
    </source>
</evidence>
<feature type="signal peptide" evidence="13">
    <location>
        <begin position="1"/>
        <end position="23"/>
    </location>
</feature>
<keyword evidence="13" id="KW-0732">Signal</keyword>
<evidence type="ECO:0000313" key="16">
    <source>
        <dbReference type="Proteomes" id="UP001082899"/>
    </source>
</evidence>
<gene>
    <name evidence="15" type="ORF">OVY01_07305</name>
</gene>
<keyword evidence="6 12" id="KW-0575">Peroxidase</keyword>
<comment type="catalytic activity">
    <reaction evidence="12">
        <text>2 H2O2 = O2 + 2 H2O</text>
        <dbReference type="Rhea" id="RHEA:20309"/>
        <dbReference type="ChEBI" id="CHEBI:15377"/>
        <dbReference type="ChEBI" id="CHEBI:15379"/>
        <dbReference type="ChEBI" id="CHEBI:16240"/>
        <dbReference type="EC" id="1.11.1.6"/>
    </reaction>
</comment>
<reference evidence="15" key="1">
    <citation type="submission" date="2022-11" db="EMBL/GenBank/DDBJ databases">
        <title>Robbsia betulipollinis sp. nov., isolated from pollen of birch (Betula pendula).</title>
        <authorList>
            <person name="Shi H."/>
            <person name="Ambika Manirajan B."/>
            <person name="Ratering S."/>
            <person name="Geissler-Plaum R."/>
            <person name="Schnell S."/>
        </authorList>
    </citation>
    <scope>NUCLEOTIDE SEQUENCE</scope>
    <source>
        <strain evidence="15">Bb-Pol-6</strain>
    </source>
</reference>
<dbReference type="InterPro" id="IPR018028">
    <property type="entry name" value="Catalase"/>
</dbReference>
<feature type="chain" id="PRO_5046389457" description="Catalase" evidence="13">
    <location>
        <begin position="24"/>
        <end position="507"/>
    </location>
</feature>
<dbReference type="InterPro" id="IPR002226">
    <property type="entry name" value="Catalase_haem_BS"/>
</dbReference>
<dbReference type="PROSITE" id="PS51402">
    <property type="entry name" value="CATALASE_3"/>
    <property type="match status" value="1"/>
</dbReference>
<evidence type="ECO:0000256" key="2">
    <source>
        <dbReference type="ARBA" id="ARBA00002974"/>
    </source>
</evidence>
<dbReference type="InterPro" id="IPR020835">
    <property type="entry name" value="Catalase_sf"/>
</dbReference>
<dbReference type="PANTHER" id="PTHR11465:SF23">
    <property type="entry name" value="CATALASE-2"/>
    <property type="match status" value="1"/>
</dbReference>
<evidence type="ECO:0000259" key="14">
    <source>
        <dbReference type="SMART" id="SM01060"/>
    </source>
</evidence>
<evidence type="ECO:0000313" key="15">
    <source>
        <dbReference type="EMBL" id="MCY0387042.1"/>
    </source>
</evidence>
<evidence type="ECO:0000256" key="8">
    <source>
        <dbReference type="ARBA" id="ARBA00022723"/>
    </source>
</evidence>
<evidence type="ECO:0000256" key="11">
    <source>
        <dbReference type="ARBA" id="ARBA00023324"/>
    </source>
</evidence>
<keyword evidence="8 12" id="KW-0479">Metal-binding</keyword>
<protein>
    <recommendedName>
        <fullName evidence="5 12">Catalase</fullName>
        <ecNumber evidence="4 12">1.11.1.6</ecNumber>
    </recommendedName>
</protein>
<feature type="domain" description="Catalase core" evidence="14">
    <location>
        <begin position="27"/>
        <end position="407"/>
    </location>
</feature>